<dbReference type="Pfam" id="PF07702">
    <property type="entry name" value="UTRA"/>
    <property type="match status" value="1"/>
</dbReference>
<dbReference type="SMART" id="SM00345">
    <property type="entry name" value="HTH_GNTR"/>
    <property type="match status" value="1"/>
</dbReference>
<organism evidence="5 6">
    <name type="scientific">Peribacillus simplex</name>
    <dbReference type="NCBI Taxonomy" id="1478"/>
    <lineage>
        <taxon>Bacteria</taxon>
        <taxon>Bacillati</taxon>
        <taxon>Bacillota</taxon>
        <taxon>Bacilli</taxon>
        <taxon>Bacillales</taxon>
        <taxon>Bacillaceae</taxon>
        <taxon>Peribacillus</taxon>
    </lineage>
</organism>
<dbReference type="SUPFAM" id="SSF46785">
    <property type="entry name" value="Winged helix' DNA-binding domain"/>
    <property type="match status" value="1"/>
</dbReference>
<dbReference type="AlphaFoldDB" id="A0A9W4PB01"/>
<name>A0A9W4PB01_9BACI</name>
<dbReference type="InterPro" id="IPR036390">
    <property type="entry name" value="WH_DNA-bd_sf"/>
</dbReference>
<keyword evidence="1" id="KW-0805">Transcription regulation</keyword>
<dbReference type="PROSITE" id="PS50949">
    <property type="entry name" value="HTH_GNTR"/>
    <property type="match status" value="1"/>
</dbReference>
<evidence type="ECO:0000313" key="5">
    <source>
        <dbReference type="EMBL" id="CAH0145583.1"/>
    </source>
</evidence>
<dbReference type="InterPro" id="IPR028978">
    <property type="entry name" value="Chorismate_lyase_/UTRA_dom_sf"/>
</dbReference>
<evidence type="ECO:0000256" key="2">
    <source>
        <dbReference type="ARBA" id="ARBA00023125"/>
    </source>
</evidence>
<dbReference type="SMART" id="SM00866">
    <property type="entry name" value="UTRA"/>
    <property type="match status" value="1"/>
</dbReference>
<dbReference type="EMBL" id="CAKKMG010000004">
    <property type="protein sequence ID" value="CAH0145583.1"/>
    <property type="molecule type" value="Genomic_DNA"/>
</dbReference>
<gene>
    <name evidence="5" type="primary">yurK_1</name>
    <name evidence="5" type="ORF">SRABI133_00580</name>
</gene>
<dbReference type="InterPro" id="IPR011663">
    <property type="entry name" value="UTRA"/>
</dbReference>
<evidence type="ECO:0000256" key="1">
    <source>
        <dbReference type="ARBA" id="ARBA00023015"/>
    </source>
</evidence>
<dbReference type="PANTHER" id="PTHR44846">
    <property type="entry name" value="MANNOSYL-D-GLYCERATE TRANSPORT/METABOLISM SYSTEM REPRESSOR MNGR-RELATED"/>
    <property type="match status" value="1"/>
</dbReference>
<comment type="caution">
    <text evidence="5">The sequence shown here is derived from an EMBL/GenBank/DDBJ whole genome shotgun (WGS) entry which is preliminary data.</text>
</comment>
<dbReference type="InterPro" id="IPR036388">
    <property type="entry name" value="WH-like_DNA-bd_sf"/>
</dbReference>
<sequence length="273" mass="31011">MICTITSHYVIIKEKYEKGENMKLNTHSSTPLYMQLKQSIIEDINKGIYSSGERLPTETELCDIYGVSRITVRKAVLDLVEEGLLIRQQGKGTFVQYPKVKRELFAVNGHAEYMSELGKIPQTKILSFGIIPAPANISKSLEITPESDVLELQRILYYDNQPLTLEISHYSLKVLPNLNQHVHNSVSMYDIIKHKYNITPVHNSKLLNMVLANAEEAKYLECEVGDPLFKVEKVAYDAKKQPIHSSFLYYPANRVTFTIDSSISQEKGNESPS</sequence>
<dbReference type="PRINTS" id="PR00035">
    <property type="entry name" value="HTHGNTR"/>
</dbReference>
<keyword evidence="3" id="KW-0804">Transcription</keyword>
<dbReference type="Gene3D" id="1.10.10.10">
    <property type="entry name" value="Winged helix-like DNA-binding domain superfamily/Winged helix DNA-binding domain"/>
    <property type="match status" value="1"/>
</dbReference>
<protein>
    <submittedName>
        <fullName evidence="5">HTH-type transcriptional regulator YurK</fullName>
    </submittedName>
</protein>
<dbReference type="Proteomes" id="UP000789326">
    <property type="component" value="Unassembled WGS sequence"/>
</dbReference>
<evidence type="ECO:0000313" key="6">
    <source>
        <dbReference type="Proteomes" id="UP000789326"/>
    </source>
</evidence>
<evidence type="ECO:0000259" key="4">
    <source>
        <dbReference type="PROSITE" id="PS50949"/>
    </source>
</evidence>
<proteinExistence type="predicted"/>
<dbReference type="InterPro" id="IPR050679">
    <property type="entry name" value="Bact_HTH_transcr_reg"/>
</dbReference>
<dbReference type="InterPro" id="IPR000524">
    <property type="entry name" value="Tscrpt_reg_HTH_GntR"/>
</dbReference>
<feature type="domain" description="HTH gntR-type" evidence="4">
    <location>
        <begin position="30"/>
        <end position="98"/>
    </location>
</feature>
<reference evidence="5" key="1">
    <citation type="submission" date="2021-11" db="EMBL/GenBank/DDBJ databases">
        <authorList>
            <person name="Bulgarelli D."/>
        </authorList>
    </citation>
    <scope>NUCLEOTIDE SEQUENCE</scope>
    <source>
        <strain evidence="5">Bi133</strain>
    </source>
</reference>
<dbReference type="CDD" id="cd07377">
    <property type="entry name" value="WHTH_GntR"/>
    <property type="match status" value="1"/>
</dbReference>
<dbReference type="FunFam" id="1.10.10.10:FF:000079">
    <property type="entry name" value="GntR family transcriptional regulator"/>
    <property type="match status" value="1"/>
</dbReference>
<dbReference type="SUPFAM" id="SSF64288">
    <property type="entry name" value="Chorismate lyase-like"/>
    <property type="match status" value="1"/>
</dbReference>
<dbReference type="Gene3D" id="3.40.1410.10">
    <property type="entry name" value="Chorismate lyase-like"/>
    <property type="match status" value="1"/>
</dbReference>
<accession>A0A9W4PB01</accession>
<dbReference type="Pfam" id="PF00392">
    <property type="entry name" value="GntR"/>
    <property type="match status" value="1"/>
</dbReference>
<dbReference type="NCBIfam" id="NF008491">
    <property type="entry name" value="PRK11402.1"/>
    <property type="match status" value="1"/>
</dbReference>
<keyword evidence="2" id="KW-0238">DNA-binding</keyword>
<evidence type="ECO:0000256" key="3">
    <source>
        <dbReference type="ARBA" id="ARBA00023163"/>
    </source>
</evidence>
<dbReference type="GO" id="GO:0003700">
    <property type="term" value="F:DNA-binding transcription factor activity"/>
    <property type="evidence" value="ECO:0007669"/>
    <property type="project" value="InterPro"/>
</dbReference>
<dbReference type="PANTHER" id="PTHR44846:SF1">
    <property type="entry name" value="MANNOSYL-D-GLYCERATE TRANSPORT_METABOLISM SYSTEM REPRESSOR MNGR-RELATED"/>
    <property type="match status" value="1"/>
</dbReference>
<dbReference type="GO" id="GO:0045892">
    <property type="term" value="P:negative regulation of DNA-templated transcription"/>
    <property type="evidence" value="ECO:0007669"/>
    <property type="project" value="TreeGrafter"/>
</dbReference>
<dbReference type="GO" id="GO:0003677">
    <property type="term" value="F:DNA binding"/>
    <property type="evidence" value="ECO:0007669"/>
    <property type="project" value="UniProtKB-KW"/>
</dbReference>